<dbReference type="SUPFAM" id="SSF55874">
    <property type="entry name" value="ATPase domain of HSP90 chaperone/DNA topoisomerase II/histidine kinase"/>
    <property type="match status" value="1"/>
</dbReference>
<dbReference type="InterPro" id="IPR035965">
    <property type="entry name" value="PAS-like_dom_sf"/>
</dbReference>
<accession>A0A974WH38</accession>
<dbReference type="Gene3D" id="3.30.565.10">
    <property type="entry name" value="Histidine kinase-like ATPase, C-terminal domain"/>
    <property type="match status" value="1"/>
</dbReference>
<dbReference type="InterPro" id="IPR003594">
    <property type="entry name" value="HATPase_dom"/>
</dbReference>
<dbReference type="CDD" id="cd00082">
    <property type="entry name" value="HisKA"/>
    <property type="match status" value="1"/>
</dbReference>
<dbReference type="InterPro" id="IPR003661">
    <property type="entry name" value="HisK_dim/P_dom"/>
</dbReference>
<dbReference type="PRINTS" id="PR00344">
    <property type="entry name" value="BCTRLSENSOR"/>
</dbReference>
<dbReference type="SMART" id="SM00387">
    <property type="entry name" value="HATPase_c"/>
    <property type="match status" value="1"/>
</dbReference>
<dbReference type="PANTHER" id="PTHR43304">
    <property type="entry name" value="PHYTOCHROME-LIKE PROTEIN CPH1"/>
    <property type="match status" value="1"/>
</dbReference>
<evidence type="ECO:0000313" key="9">
    <source>
        <dbReference type="Proteomes" id="UP000662783"/>
    </source>
</evidence>
<evidence type="ECO:0000256" key="5">
    <source>
        <dbReference type="ARBA" id="ARBA00022777"/>
    </source>
</evidence>
<gene>
    <name evidence="8" type="ORF">JR347_00400</name>
</gene>
<dbReference type="SMART" id="SM00388">
    <property type="entry name" value="HisKA"/>
    <property type="match status" value="1"/>
</dbReference>
<dbReference type="RefSeq" id="WP_205722093.1">
    <property type="nucleotide sequence ID" value="NZ_CP070608.1"/>
</dbReference>
<evidence type="ECO:0000259" key="7">
    <source>
        <dbReference type="PROSITE" id="PS50113"/>
    </source>
</evidence>
<keyword evidence="5" id="KW-0418">Kinase</keyword>
<dbReference type="InterPro" id="IPR000014">
    <property type="entry name" value="PAS"/>
</dbReference>
<dbReference type="InterPro" id="IPR052162">
    <property type="entry name" value="Sensor_kinase/Photoreceptor"/>
</dbReference>
<dbReference type="GO" id="GO:0000155">
    <property type="term" value="F:phosphorelay sensor kinase activity"/>
    <property type="evidence" value="ECO:0007669"/>
    <property type="project" value="InterPro"/>
</dbReference>
<organism evidence="8 9">
    <name type="scientific">Fulvivirga lutea</name>
    <dbReference type="NCBI Taxonomy" id="2810512"/>
    <lineage>
        <taxon>Bacteria</taxon>
        <taxon>Pseudomonadati</taxon>
        <taxon>Bacteroidota</taxon>
        <taxon>Cytophagia</taxon>
        <taxon>Cytophagales</taxon>
        <taxon>Fulvivirgaceae</taxon>
        <taxon>Fulvivirga</taxon>
    </lineage>
</organism>
<keyword evidence="4" id="KW-0808">Transferase</keyword>
<dbReference type="InterPro" id="IPR001610">
    <property type="entry name" value="PAC"/>
</dbReference>
<dbReference type="InterPro" id="IPR004358">
    <property type="entry name" value="Sig_transdc_His_kin-like_C"/>
</dbReference>
<dbReference type="Pfam" id="PF00512">
    <property type="entry name" value="HisKA"/>
    <property type="match status" value="1"/>
</dbReference>
<name>A0A974WH38_9BACT</name>
<dbReference type="Pfam" id="PF13426">
    <property type="entry name" value="PAS_9"/>
    <property type="match status" value="2"/>
</dbReference>
<reference evidence="8" key="1">
    <citation type="submission" date="2021-02" db="EMBL/GenBank/DDBJ databases">
        <title>Fulvivirga sp. S481 isolated from sea water.</title>
        <authorList>
            <person name="Bae S.S."/>
            <person name="Baek K."/>
        </authorList>
    </citation>
    <scope>NUCLEOTIDE SEQUENCE</scope>
    <source>
        <strain evidence="8">S481</strain>
    </source>
</reference>
<dbReference type="Gene3D" id="3.30.450.20">
    <property type="entry name" value="PAS domain"/>
    <property type="match status" value="1"/>
</dbReference>
<dbReference type="SMART" id="SM00086">
    <property type="entry name" value="PAC"/>
    <property type="match status" value="1"/>
</dbReference>
<protein>
    <recommendedName>
        <fullName evidence="2">histidine kinase</fullName>
        <ecNumber evidence="2">2.7.13.3</ecNumber>
    </recommendedName>
</protein>
<dbReference type="AlphaFoldDB" id="A0A974WH38"/>
<dbReference type="EC" id="2.7.13.3" evidence="2"/>
<evidence type="ECO:0000313" key="8">
    <source>
        <dbReference type="EMBL" id="QSE97583.1"/>
    </source>
</evidence>
<dbReference type="Proteomes" id="UP000662783">
    <property type="component" value="Chromosome"/>
</dbReference>
<evidence type="ECO:0000256" key="3">
    <source>
        <dbReference type="ARBA" id="ARBA00022553"/>
    </source>
</evidence>
<keyword evidence="3" id="KW-0597">Phosphoprotein</keyword>
<dbReference type="SMART" id="SM00091">
    <property type="entry name" value="PAS"/>
    <property type="match status" value="2"/>
</dbReference>
<evidence type="ECO:0000259" key="6">
    <source>
        <dbReference type="PROSITE" id="PS50109"/>
    </source>
</evidence>
<evidence type="ECO:0000256" key="4">
    <source>
        <dbReference type="ARBA" id="ARBA00022679"/>
    </source>
</evidence>
<dbReference type="InterPro" id="IPR000700">
    <property type="entry name" value="PAS-assoc_C"/>
</dbReference>
<dbReference type="CDD" id="cd00130">
    <property type="entry name" value="PAS"/>
    <property type="match status" value="1"/>
</dbReference>
<dbReference type="PROSITE" id="PS50109">
    <property type="entry name" value="HIS_KIN"/>
    <property type="match status" value="1"/>
</dbReference>
<dbReference type="SUPFAM" id="SSF47384">
    <property type="entry name" value="Homodimeric domain of signal transducing histidine kinase"/>
    <property type="match status" value="1"/>
</dbReference>
<dbReference type="PROSITE" id="PS50113">
    <property type="entry name" value="PAC"/>
    <property type="match status" value="1"/>
</dbReference>
<feature type="domain" description="PAC" evidence="7">
    <location>
        <begin position="214"/>
        <end position="266"/>
    </location>
</feature>
<keyword evidence="9" id="KW-1185">Reference proteome</keyword>
<evidence type="ECO:0000256" key="1">
    <source>
        <dbReference type="ARBA" id="ARBA00000085"/>
    </source>
</evidence>
<dbReference type="PANTHER" id="PTHR43304:SF1">
    <property type="entry name" value="PAC DOMAIN-CONTAINING PROTEIN"/>
    <property type="match status" value="1"/>
</dbReference>
<dbReference type="CDD" id="cd00075">
    <property type="entry name" value="HATPase"/>
    <property type="match status" value="1"/>
</dbReference>
<dbReference type="InterPro" id="IPR005467">
    <property type="entry name" value="His_kinase_dom"/>
</dbReference>
<dbReference type="EMBL" id="CP070608">
    <property type="protein sequence ID" value="QSE97583.1"/>
    <property type="molecule type" value="Genomic_DNA"/>
</dbReference>
<sequence length="508" mass="58488">MEAKRIQEHIPDDFIQLSKDYIGEEIFNHSNSPLVFVTTRGIILKYNRAFKGLSLSKSSELEKLNLLDFFGDTSRVAFKEMLGWIAKKDSEINKQLILVNNATEKTIFDVTIKSIGSAKQRLGLVIFEPAMSRDSEIKSSGKLSQLFIAISDNLKEGIYRNSREEGMIYVNKSFVELFGYQSVKEVLNVSPAKFYADNADRSRIAKVLREADYLTNETILFRRKDGSTFWGLVNCSVTREYNGTTYYDGAIIDITEQKDAENILQQKNRELKKINAQMDRFLYSAYHDIRSPIASVLGLTNIMRMELQDEQMLSYLDKIDESLNKLDYFVNDIKYFSQNARQHITSKKIDFPALVNEVWKKFKYQHDLIELQLKIDDDKFFFSDSSRIMLILENLFKNCIQFSDKTKNEHYIKVNVHLSYDKATIEVIDNGIGIGKQHLDKVFNMFYRGSESSKGSGLGLYITKETVLKLNGNISIESEVGLGTIVNVEIPNDKKGRLMTRKFLLQSR</sequence>
<dbReference type="Pfam" id="PF02518">
    <property type="entry name" value="HATPase_c"/>
    <property type="match status" value="1"/>
</dbReference>
<dbReference type="NCBIfam" id="TIGR00229">
    <property type="entry name" value="sensory_box"/>
    <property type="match status" value="1"/>
</dbReference>
<dbReference type="Gene3D" id="1.10.287.130">
    <property type="match status" value="1"/>
</dbReference>
<proteinExistence type="predicted"/>
<comment type="catalytic activity">
    <reaction evidence="1">
        <text>ATP + protein L-histidine = ADP + protein N-phospho-L-histidine.</text>
        <dbReference type="EC" id="2.7.13.3"/>
    </reaction>
</comment>
<dbReference type="SUPFAM" id="SSF55785">
    <property type="entry name" value="PYP-like sensor domain (PAS domain)"/>
    <property type="match status" value="1"/>
</dbReference>
<dbReference type="InterPro" id="IPR036097">
    <property type="entry name" value="HisK_dim/P_sf"/>
</dbReference>
<evidence type="ECO:0000256" key="2">
    <source>
        <dbReference type="ARBA" id="ARBA00012438"/>
    </source>
</evidence>
<dbReference type="InterPro" id="IPR036890">
    <property type="entry name" value="HATPase_C_sf"/>
</dbReference>
<feature type="domain" description="Histidine kinase" evidence="6">
    <location>
        <begin position="284"/>
        <end position="494"/>
    </location>
</feature>
<dbReference type="KEGG" id="fuv:JR347_00400"/>